<name>A0ABV5LRA5_9ACTN</name>
<dbReference type="InterPro" id="IPR001466">
    <property type="entry name" value="Beta-lactam-related"/>
</dbReference>
<dbReference type="EMBL" id="JBHMDM010000004">
    <property type="protein sequence ID" value="MFB9376599.1"/>
    <property type="molecule type" value="Genomic_DNA"/>
</dbReference>
<dbReference type="Gene3D" id="3.40.710.10">
    <property type="entry name" value="DD-peptidase/beta-lactamase superfamily"/>
    <property type="match status" value="1"/>
</dbReference>
<dbReference type="Pfam" id="PF00144">
    <property type="entry name" value="Beta-lactamase"/>
    <property type="match status" value="1"/>
</dbReference>
<keyword evidence="3" id="KW-1185">Reference proteome</keyword>
<feature type="domain" description="Beta-lactamase-related" evidence="1">
    <location>
        <begin position="104"/>
        <end position="386"/>
    </location>
</feature>
<organism evidence="2 3">
    <name type="scientific">Kineococcus gynurae</name>
    <dbReference type="NCBI Taxonomy" id="452979"/>
    <lineage>
        <taxon>Bacteria</taxon>
        <taxon>Bacillati</taxon>
        <taxon>Actinomycetota</taxon>
        <taxon>Actinomycetes</taxon>
        <taxon>Kineosporiales</taxon>
        <taxon>Kineosporiaceae</taxon>
        <taxon>Kineococcus</taxon>
    </lineage>
</organism>
<protein>
    <submittedName>
        <fullName evidence="2">Serine hydrolase domain-containing protein</fullName>
        <ecNumber evidence="2">3.-.-.-</ecNumber>
    </submittedName>
</protein>
<dbReference type="InterPro" id="IPR050789">
    <property type="entry name" value="Diverse_Enzym_Activities"/>
</dbReference>
<reference evidence="2 3" key="1">
    <citation type="submission" date="2024-09" db="EMBL/GenBank/DDBJ databases">
        <authorList>
            <person name="Sun Q."/>
            <person name="Mori K."/>
        </authorList>
    </citation>
    <scope>NUCLEOTIDE SEQUENCE [LARGE SCALE GENOMIC DNA]</scope>
    <source>
        <strain evidence="2 3">TISTR 1856</strain>
    </source>
</reference>
<evidence type="ECO:0000313" key="2">
    <source>
        <dbReference type="EMBL" id="MFB9376599.1"/>
    </source>
</evidence>
<evidence type="ECO:0000313" key="3">
    <source>
        <dbReference type="Proteomes" id="UP001589748"/>
    </source>
</evidence>
<dbReference type="SUPFAM" id="SSF56601">
    <property type="entry name" value="beta-lactamase/transpeptidase-like"/>
    <property type="match status" value="1"/>
</dbReference>
<dbReference type="InterPro" id="IPR012338">
    <property type="entry name" value="Beta-lactam/transpept-like"/>
</dbReference>
<dbReference type="GO" id="GO:0016787">
    <property type="term" value="F:hydrolase activity"/>
    <property type="evidence" value="ECO:0007669"/>
    <property type="project" value="UniProtKB-KW"/>
</dbReference>
<dbReference type="Proteomes" id="UP001589748">
    <property type="component" value="Unassembled WGS sequence"/>
</dbReference>
<keyword evidence="2" id="KW-0378">Hydrolase</keyword>
<dbReference type="PANTHER" id="PTHR43283:SF7">
    <property type="entry name" value="BETA-LACTAMASE-RELATED DOMAIN-CONTAINING PROTEIN"/>
    <property type="match status" value="1"/>
</dbReference>
<proteinExistence type="predicted"/>
<dbReference type="PANTHER" id="PTHR43283">
    <property type="entry name" value="BETA-LACTAMASE-RELATED"/>
    <property type="match status" value="1"/>
</dbReference>
<gene>
    <name evidence="2" type="ORF">ACFFVI_06430</name>
</gene>
<sequence length="406" mass="43593">MGGFGSAPSMLPPVAADPFAAARERGDGRLRWTFQHIGDLVPTARIGHGTVAGPELPFTDYRPDRLRVVLPSGGTASVAQVMDLTDTNGWTVLHDDPRTGPSVLVERYVPEMTPATPHLLMSVTKSVAGIVAGALAGRGLLHLEAPVTYYVPALMASGYNGATVRHLLDMRSGVRFREDYLDPSADVNVIEQAFGWVPRRSPDVPATLREFLLRLRQEGPHGGPFLYRSCESDVLGWVLEAATGARFADLAADLVWSRIGARHDANIGVDAEGSAMCDGGMSATLSDLARFGLMLLRGGTSLTGAEVVPGWWMQDTLLGGPDSAEAFAASPGDNRMPGGFYRNQFWIPDVRRPVLLGLGIHGQMLYVNLRARVVAVKLSSWPVPQDAYRLFSTVAAFDAIAAHVSP</sequence>
<dbReference type="EC" id="3.-.-.-" evidence="2"/>
<comment type="caution">
    <text evidence="2">The sequence shown here is derived from an EMBL/GenBank/DDBJ whole genome shotgun (WGS) entry which is preliminary data.</text>
</comment>
<evidence type="ECO:0000259" key="1">
    <source>
        <dbReference type="Pfam" id="PF00144"/>
    </source>
</evidence>
<accession>A0ABV5LRA5</accession>
<dbReference type="RefSeq" id="WP_380136075.1">
    <property type="nucleotide sequence ID" value="NZ_JBHLUI010000003.1"/>
</dbReference>